<feature type="transmembrane region" description="Helical" evidence="2">
    <location>
        <begin position="143"/>
        <end position="165"/>
    </location>
</feature>
<feature type="transmembrane region" description="Helical" evidence="2">
    <location>
        <begin position="387"/>
        <end position="406"/>
    </location>
</feature>
<dbReference type="RefSeq" id="WP_086350733.1">
    <property type="nucleotide sequence ID" value="NZ_CP147247.1"/>
</dbReference>
<feature type="transmembrane region" description="Helical" evidence="2">
    <location>
        <begin position="230"/>
        <end position="254"/>
    </location>
</feature>
<dbReference type="PANTHER" id="PTHR38454:SF1">
    <property type="entry name" value="INTEGRAL MEMBRANE PROTEIN"/>
    <property type="match status" value="1"/>
</dbReference>
<feature type="transmembrane region" description="Helical" evidence="2">
    <location>
        <begin position="191"/>
        <end position="218"/>
    </location>
</feature>
<feature type="transmembrane region" description="Helical" evidence="2">
    <location>
        <begin position="47"/>
        <end position="66"/>
    </location>
</feature>
<dbReference type="EMBL" id="CP147247">
    <property type="protein sequence ID" value="WYJ91692.1"/>
    <property type="molecule type" value="Genomic_DNA"/>
</dbReference>
<evidence type="ECO:0008006" key="6">
    <source>
        <dbReference type="Google" id="ProtNLM"/>
    </source>
</evidence>
<dbReference type="PANTHER" id="PTHR38454">
    <property type="entry name" value="INTEGRAL MEMBRANE PROTEIN-RELATED"/>
    <property type="match status" value="1"/>
</dbReference>
<accession>A0A242K257</accession>
<feature type="transmembrane region" description="Helical" evidence="2">
    <location>
        <begin position="856"/>
        <end position="875"/>
    </location>
</feature>
<feature type="compositionally biased region" description="Basic and acidic residues" evidence="1">
    <location>
        <begin position="959"/>
        <end position="979"/>
    </location>
</feature>
<sequence length="979" mass="112150">MKSKMIEFIKQKGLLYGLFSFLIPIGVMAIAYYGIDVIPAQGHRSILASDAYSQYSMFFGGFNNLVQNGESLLFNWYASLGLNNVAFMSYYLNSLFTPLSLFFENSHMDYFMYYLTLVKFGCLGLSFWIYALQTFKLDRWKQLIMAVSYALMSFSVAYSEITMWFDGLMYLPLVILGINRLMDKRKPTVLFVFYFLLFISNFYIAFMIGIFSFLYFWARLFIRPRVYRRSVWLYLVTSFAAGGASMPIIIPTILDITSNGESLTEINRLFTKTAAPLSILIKNMVGVYDSTKYDMVPFIYVGTLSLLLCIFFFLTKKISRRIKLAYGSVLGFIFISFYIEALDLLWQGLHAPNMFLFRYSFTFSFVVLMLAGYGWEKYSKEDFSQMAHIIATIFILFLGVKIYTNFNEEQYGYFYLSSLFWSAIALISFLGLFWLQQKQKLPRISNALMVGIVVVELWANTTGLVVGILNDWTYPNYLGVTNVYDDIETLVDYTKKENPDNFYRMENLTPITMNDSFLFGYSGVSMFSSIRNRHSSQYLDKLGFRSKGTNLNILYANNTLLMDSLLGVKYNLSKQEDSLKFGYQEVKTSGKYTLFKNNYVLPLGILTDDWIYQDGAVENQTKLINHLAGQDENDSMFTFTDAEVVASENTVFDSKHLETNNLEVVTYTREDEEEPMEITYKVAVPAKQQAYLTLYQAESDGVIGAPNMKAEVNGTTHSWMFGRVGQYISLGYYEEAQTVQVKVTFTYSKESDKEKSMILLKPDVALMDTDQFVSTVEKIQKKGVEIDVKGRKASTSVALKEDQILMTTIPYDKGWKAYVDGKEVAIPTFKDAFLTIPLTAGKYTVELVYFPYGMRLGLWIAGGSILLFGAIVFWLKKKRQDEPQLIMDIAEEHKASNPGDKQHGSGEKQERAIERLIDQNDVSKEEASEKTEQQKSLLTEFTFSRGEDESISFKLSTSEIKEKRSMEEQPLDDGKDTDA</sequence>
<reference evidence="3" key="1">
    <citation type="submission" date="2017-05" db="EMBL/GenBank/DDBJ databases">
        <title>The Genome Sequence of Enterococcus sp. 9E7_DIV0242.</title>
        <authorList>
            <consortium name="The Broad Institute Genomics Platform"/>
            <consortium name="The Broad Institute Genomic Center for Infectious Diseases"/>
            <person name="Earl A."/>
            <person name="Manson A."/>
            <person name="Schwartman J."/>
            <person name="Gilmore M."/>
            <person name="Abouelleil A."/>
            <person name="Cao P."/>
            <person name="Chapman S."/>
            <person name="Cusick C."/>
            <person name="Shea T."/>
            <person name="Young S."/>
            <person name="Neafsey D."/>
            <person name="Nusbaum C."/>
            <person name="Birren B."/>
        </authorList>
    </citation>
    <scope>NUCLEOTIDE SEQUENCE [LARGE SCALE GENOMIC DNA]</scope>
    <source>
        <strain evidence="3">9E7_DIV0242</strain>
    </source>
</reference>
<feature type="region of interest" description="Disordered" evidence="1">
    <location>
        <begin position="914"/>
        <end position="979"/>
    </location>
</feature>
<keyword evidence="5" id="KW-1185">Reference proteome</keyword>
<proteinExistence type="predicted"/>
<evidence type="ECO:0000313" key="3">
    <source>
        <dbReference type="EMBL" id="OTP11655.1"/>
    </source>
</evidence>
<dbReference type="OrthoDB" id="9815466at2"/>
<feature type="transmembrane region" description="Helical" evidence="2">
    <location>
        <begin position="295"/>
        <end position="314"/>
    </location>
</feature>
<evidence type="ECO:0000313" key="4">
    <source>
        <dbReference type="EMBL" id="WYJ91692.1"/>
    </source>
</evidence>
<dbReference type="InterPro" id="IPR018580">
    <property type="entry name" value="Uncharacterised_YfhO"/>
</dbReference>
<keyword evidence="2" id="KW-0472">Membrane</keyword>
<feature type="transmembrane region" description="Helical" evidence="2">
    <location>
        <begin position="73"/>
        <end position="91"/>
    </location>
</feature>
<feature type="transmembrane region" description="Helical" evidence="2">
    <location>
        <begin position="14"/>
        <end position="35"/>
    </location>
</feature>
<feature type="transmembrane region" description="Helical" evidence="2">
    <location>
        <begin position="355"/>
        <end position="375"/>
    </location>
</feature>
<evidence type="ECO:0000256" key="2">
    <source>
        <dbReference type="SAM" id="Phobius"/>
    </source>
</evidence>
<feature type="transmembrane region" description="Helical" evidence="2">
    <location>
        <begin position="326"/>
        <end position="349"/>
    </location>
</feature>
<name>A0A242K257_9ENTE</name>
<evidence type="ECO:0000313" key="5">
    <source>
        <dbReference type="Proteomes" id="UP000195141"/>
    </source>
</evidence>
<keyword evidence="2" id="KW-1133">Transmembrane helix</keyword>
<dbReference type="Pfam" id="PF09586">
    <property type="entry name" value="YfhO"/>
    <property type="match status" value="1"/>
</dbReference>
<dbReference type="Proteomes" id="UP000195141">
    <property type="component" value="Chromosome"/>
</dbReference>
<feature type="transmembrane region" description="Helical" evidence="2">
    <location>
        <begin position="111"/>
        <end position="131"/>
    </location>
</feature>
<reference evidence="4" key="3">
    <citation type="submission" date="2024-03" db="EMBL/GenBank/DDBJ databases">
        <title>The Genome Sequence of Enterococcus sp. DIV0242b.</title>
        <authorList>
            <consortium name="The Broad Institute Genomics Platform"/>
            <consortium name="The Broad Institute Microbial Omics Core"/>
            <consortium name="The Broad Institute Genomic Center for Infectious Diseases"/>
            <person name="Earl A."/>
            <person name="Manson A."/>
            <person name="Gilmore M."/>
            <person name="Schwartman J."/>
            <person name="Shea T."/>
            <person name="Abouelleil A."/>
            <person name="Cao P."/>
            <person name="Chapman S."/>
            <person name="Cusick C."/>
            <person name="Young S."/>
            <person name="Neafsey D."/>
            <person name="Nusbaum C."/>
            <person name="Birren B."/>
        </authorList>
    </citation>
    <scope>NUCLEOTIDE SEQUENCE</scope>
    <source>
        <strain evidence="4">9E7_DIV0242</strain>
    </source>
</reference>
<evidence type="ECO:0000256" key="1">
    <source>
        <dbReference type="SAM" id="MobiDB-lite"/>
    </source>
</evidence>
<dbReference type="EMBL" id="NGMM01000007">
    <property type="protein sequence ID" value="OTP11655.1"/>
    <property type="molecule type" value="Genomic_DNA"/>
</dbReference>
<organism evidence="3">
    <name type="scientific">Candidatus Enterococcus clewellii</name>
    <dbReference type="NCBI Taxonomy" id="1834193"/>
    <lineage>
        <taxon>Bacteria</taxon>
        <taxon>Bacillati</taxon>
        <taxon>Bacillota</taxon>
        <taxon>Bacilli</taxon>
        <taxon>Lactobacillales</taxon>
        <taxon>Enterococcaceae</taxon>
        <taxon>Enterococcus</taxon>
    </lineage>
</organism>
<feature type="compositionally biased region" description="Basic and acidic residues" evidence="1">
    <location>
        <begin position="914"/>
        <end position="933"/>
    </location>
</feature>
<keyword evidence="2" id="KW-0812">Transmembrane</keyword>
<gene>
    <name evidence="4" type="ORF">A5888_003460</name>
    <name evidence="3" type="ORF">A5888_003754</name>
</gene>
<protein>
    <recommendedName>
        <fullName evidence="6">ABC transporter permease</fullName>
    </recommendedName>
</protein>
<feature type="transmembrane region" description="Helical" evidence="2">
    <location>
        <begin position="412"/>
        <end position="435"/>
    </location>
</feature>
<reference evidence="4" key="2">
    <citation type="submission" date="2017-05" db="EMBL/GenBank/DDBJ databases">
        <authorList>
            <consortium name="The Broad Institute Genomics Platform"/>
            <consortium name="The Broad Institute Genomic Center for Infectious Diseases"/>
            <person name="Earl A."/>
            <person name="Manson A."/>
            <person name="Schwartman J."/>
            <person name="Gilmore M."/>
            <person name="Abouelleil A."/>
            <person name="Cao P."/>
            <person name="Chapman S."/>
            <person name="Cusick C."/>
            <person name="Shea T."/>
            <person name="Young S."/>
            <person name="Neafsey D."/>
            <person name="Nusbaum C."/>
            <person name="Birren B."/>
        </authorList>
    </citation>
    <scope>NUCLEOTIDE SEQUENCE</scope>
    <source>
        <strain evidence="4">9E7_DIV0242</strain>
    </source>
</reference>
<feature type="transmembrane region" description="Helical" evidence="2">
    <location>
        <begin position="447"/>
        <end position="469"/>
    </location>
</feature>
<dbReference type="AlphaFoldDB" id="A0A242K257"/>